<evidence type="ECO:0000313" key="5">
    <source>
        <dbReference type="Proteomes" id="UP000006794"/>
    </source>
</evidence>
<keyword evidence="5" id="KW-1185">Reference proteome</keyword>
<evidence type="ECO:0000259" key="2">
    <source>
        <dbReference type="Pfam" id="PF26486"/>
    </source>
</evidence>
<dbReference type="GeneID" id="10797791"/>
<dbReference type="InterPro" id="IPR058470">
    <property type="entry name" value="DUF8157_N"/>
</dbReference>
<dbReference type="Pfam" id="PF08242">
    <property type="entry name" value="Methyltransf_12"/>
    <property type="match status" value="1"/>
</dbReference>
<dbReference type="HOGENOM" id="CLU_559761_0_0_2"/>
<dbReference type="InterPro" id="IPR058959">
    <property type="entry name" value="DUF8157_C"/>
</dbReference>
<protein>
    <submittedName>
        <fullName evidence="4">Methyltransferase type 12</fullName>
    </submittedName>
</protein>
<accession>F8D455</accession>
<dbReference type="Pfam" id="PF26487">
    <property type="entry name" value="DUF8157_C"/>
    <property type="match status" value="1"/>
</dbReference>
<dbReference type="AlphaFoldDB" id="F8D455"/>
<dbReference type="OrthoDB" id="117536at2157"/>
<dbReference type="RefSeq" id="WP_013880344.1">
    <property type="nucleotide sequence ID" value="NC_015666.1"/>
</dbReference>
<dbReference type="STRING" id="797210.Halxa_2838"/>
<dbReference type="KEGG" id="hxa:Halxa_2838"/>
<dbReference type="InterPro" id="IPR013217">
    <property type="entry name" value="Methyltransf_12"/>
</dbReference>
<sequence>MSDQREAIRSNAKYLRNVRPIDPDEICEYVSGNPHPAVVRQHLREDAVALGLIERDDGTFVPVEDEPVPPGRGPVREFPADYETALEDLLVERYGVNWHEDGAGDLLRSTIRRFKSRYLEGRHVEYDEDVAAGYAIYHLPAYYAAVQYALNDLAERGLLGRDFRVLDIGAGVGGPALGLCDYLPDDALLEYHAIEPSAAADVLEDLLAETGRNVHTTIHRTTVEEFDPETVAGDDGFDPTAPDDGFDLVLACNVLSELGDPEAVLRNALEWLAPDGAALAMAPADKNTSVQLREVERALEDERLVDRAVFEGLEDGDSGDGSGANDAADRVRNRRGTVTVYGPAVRLWPDERPADRGWSFDVRPDLEVPSFQRKLDEAAPEHDDEHAPGEFVNVDVQFSYSLLRLDGRRRIDVALETSDWAKMAEMERHVTNRIDLVAAKLSRSLSDNADGNGRHSGRSNPLFKISDGSEQIDHYAVLTKETALNRPLLEADYGDVLSFESILALWNDDEEAYNLVVDEETVVDRIT</sequence>
<gene>
    <name evidence="4" type="ordered locus">Halxa_2838</name>
</gene>
<dbReference type="GO" id="GO:0008168">
    <property type="term" value="F:methyltransferase activity"/>
    <property type="evidence" value="ECO:0007669"/>
    <property type="project" value="UniProtKB-KW"/>
</dbReference>
<dbReference type="InterPro" id="IPR029063">
    <property type="entry name" value="SAM-dependent_MTases_sf"/>
</dbReference>
<evidence type="ECO:0000313" key="4">
    <source>
        <dbReference type="EMBL" id="AEH37454.1"/>
    </source>
</evidence>
<dbReference type="Pfam" id="PF26486">
    <property type="entry name" value="DUF8157"/>
    <property type="match status" value="1"/>
</dbReference>
<dbReference type="EMBL" id="CP002839">
    <property type="protein sequence ID" value="AEH37454.1"/>
    <property type="molecule type" value="Genomic_DNA"/>
</dbReference>
<keyword evidence="4" id="KW-0808">Transferase</keyword>
<dbReference type="Proteomes" id="UP000006794">
    <property type="component" value="Chromosome"/>
</dbReference>
<feature type="domain" description="Methyltransferase type 12" evidence="1">
    <location>
        <begin position="166"/>
        <end position="276"/>
    </location>
</feature>
<evidence type="ECO:0000259" key="3">
    <source>
        <dbReference type="Pfam" id="PF26487"/>
    </source>
</evidence>
<name>F8D455_HALXS</name>
<dbReference type="eggNOG" id="arCOG04580">
    <property type="taxonomic scope" value="Archaea"/>
</dbReference>
<evidence type="ECO:0000259" key="1">
    <source>
        <dbReference type="Pfam" id="PF08242"/>
    </source>
</evidence>
<keyword evidence="4" id="KW-0489">Methyltransferase</keyword>
<feature type="domain" description="DUF8157" evidence="2">
    <location>
        <begin position="5"/>
        <end position="56"/>
    </location>
</feature>
<dbReference type="SUPFAM" id="SSF53335">
    <property type="entry name" value="S-adenosyl-L-methionine-dependent methyltransferases"/>
    <property type="match status" value="1"/>
</dbReference>
<organism evidence="4 5">
    <name type="scientific">Halopiger xanaduensis (strain DSM 18323 / JCM 14033 / SH-6)</name>
    <dbReference type="NCBI Taxonomy" id="797210"/>
    <lineage>
        <taxon>Archaea</taxon>
        <taxon>Methanobacteriati</taxon>
        <taxon>Methanobacteriota</taxon>
        <taxon>Stenosarchaea group</taxon>
        <taxon>Halobacteria</taxon>
        <taxon>Halobacteriales</taxon>
        <taxon>Natrialbaceae</taxon>
        <taxon>Halopiger</taxon>
    </lineage>
</organism>
<dbReference type="Gene3D" id="3.40.50.150">
    <property type="entry name" value="Vaccinia Virus protein VP39"/>
    <property type="match status" value="1"/>
</dbReference>
<dbReference type="CDD" id="cd02440">
    <property type="entry name" value="AdoMet_MTases"/>
    <property type="match status" value="1"/>
</dbReference>
<reference evidence="4 5" key="1">
    <citation type="journal article" date="2012" name="Stand. Genomic Sci.">
        <title>Complete genome sequence of Halopiger xanaduensis type strain (SH-6(T)).</title>
        <authorList>
            <person name="Anderson I."/>
            <person name="Tindall B.J."/>
            <person name="Rohde M."/>
            <person name="Lucas S."/>
            <person name="Han J."/>
            <person name="Lapidus A."/>
            <person name="Cheng J.F."/>
            <person name="Goodwin L."/>
            <person name="Pitluck S."/>
            <person name="Peters L."/>
            <person name="Pati A."/>
            <person name="Mikhailova N."/>
            <person name="Pagani I."/>
            <person name="Teshima H."/>
            <person name="Han C."/>
            <person name="Tapia R."/>
            <person name="Land M."/>
            <person name="Woyke T."/>
            <person name="Klenk H.P."/>
            <person name="Kyrpides N."/>
            <person name="Ivanova N."/>
        </authorList>
    </citation>
    <scope>NUCLEOTIDE SEQUENCE [LARGE SCALE GENOMIC DNA]</scope>
    <source>
        <strain evidence="5">DSM 18323 / JCM 14033 / SH-6</strain>
    </source>
</reference>
<feature type="domain" description="DUF8157" evidence="3">
    <location>
        <begin position="424"/>
        <end position="526"/>
    </location>
</feature>
<dbReference type="GO" id="GO:0032259">
    <property type="term" value="P:methylation"/>
    <property type="evidence" value="ECO:0007669"/>
    <property type="project" value="UniProtKB-KW"/>
</dbReference>
<proteinExistence type="predicted"/>